<dbReference type="AlphaFoldDB" id="A0A0J6VJ46"/>
<evidence type="ECO:0000256" key="1">
    <source>
        <dbReference type="SAM" id="SignalP"/>
    </source>
</evidence>
<dbReference type="InterPro" id="IPR032407">
    <property type="entry name" value="MHB"/>
</dbReference>
<keyword evidence="1" id="KW-0732">Signal</keyword>
<evidence type="ECO:0000259" key="2">
    <source>
        <dbReference type="Pfam" id="PF16525"/>
    </source>
</evidence>
<dbReference type="Pfam" id="PF16525">
    <property type="entry name" value="MHB"/>
    <property type="match status" value="1"/>
</dbReference>
<proteinExistence type="predicted"/>
<feature type="signal peptide" evidence="1">
    <location>
        <begin position="1"/>
        <end position="39"/>
    </location>
</feature>
<protein>
    <recommendedName>
        <fullName evidence="2">Haemophore haem-binding domain-containing protein</fullName>
    </recommendedName>
</protein>
<organism evidence="3 4">
    <name type="scientific">Mycolicibacterium obuense</name>
    <dbReference type="NCBI Taxonomy" id="1807"/>
    <lineage>
        <taxon>Bacteria</taxon>
        <taxon>Bacillati</taxon>
        <taxon>Actinomycetota</taxon>
        <taxon>Actinomycetes</taxon>
        <taxon>Mycobacteriales</taxon>
        <taxon>Mycobacteriaceae</taxon>
        <taxon>Mycolicibacterium</taxon>
    </lineage>
</organism>
<evidence type="ECO:0000313" key="4">
    <source>
        <dbReference type="Proteomes" id="UP000036313"/>
    </source>
</evidence>
<dbReference type="Proteomes" id="UP000036313">
    <property type="component" value="Unassembled WGS sequence"/>
</dbReference>
<comment type="caution">
    <text evidence="3">The sequence shown here is derived from an EMBL/GenBank/DDBJ whole genome shotgun (WGS) entry which is preliminary data.</text>
</comment>
<feature type="domain" description="Haemophore haem-binding" evidence="2">
    <location>
        <begin position="42"/>
        <end position="119"/>
    </location>
</feature>
<dbReference type="PATRIC" id="fig|1807.14.peg.4951"/>
<evidence type="ECO:0000313" key="3">
    <source>
        <dbReference type="EMBL" id="KMO69488.1"/>
    </source>
</evidence>
<gene>
    <name evidence="3" type="ORF">MOBUDSM44075_04914</name>
</gene>
<name>A0A0J6VJ46_9MYCO</name>
<sequence length="170" mass="16622" precursor="true">MFGRTTFTARRVGAAAAAVSALGGAAVLMLGPTAPAGQAAPDPCAASEVAKTAGSVATNTGTYLETHPQTNQALSLIAKQQGGTQGLGAYKSFFDANPLVQADLQRLQQPLVSLAARCQLPVTLPQLLGVVQAASPAAAAVAPVPAPAAASMGAGAAETAPAGVPTAPLR</sequence>
<feature type="chain" id="PRO_5005283226" description="Haemophore haem-binding domain-containing protein" evidence="1">
    <location>
        <begin position="40"/>
        <end position="170"/>
    </location>
</feature>
<dbReference type="Gene3D" id="1.20.20.20">
    <property type="entry name" value="Haemophore, haem-binding domain"/>
    <property type="match status" value="1"/>
</dbReference>
<dbReference type="InterPro" id="IPR030937">
    <property type="entry name" value="Hemophore_Rv0203"/>
</dbReference>
<dbReference type="EMBL" id="JYNU01000057">
    <property type="protein sequence ID" value="KMO69488.1"/>
    <property type="molecule type" value="Genomic_DNA"/>
</dbReference>
<dbReference type="GO" id="GO:0015886">
    <property type="term" value="P:heme transport"/>
    <property type="evidence" value="ECO:0007669"/>
    <property type="project" value="InterPro"/>
</dbReference>
<dbReference type="InterPro" id="IPR038378">
    <property type="entry name" value="MHB_sf"/>
</dbReference>
<accession>A0A0J6VJ46</accession>
<dbReference type="RefSeq" id="WP_048425098.1">
    <property type="nucleotide sequence ID" value="NZ_JYNU01000057.1"/>
</dbReference>
<dbReference type="NCBIfam" id="TIGR04529">
    <property type="entry name" value="MTB_hemophore"/>
    <property type="match status" value="1"/>
</dbReference>
<dbReference type="GO" id="GO:0020037">
    <property type="term" value="F:heme binding"/>
    <property type="evidence" value="ECO:0007669"/>
    <property type="project" value="InterPro"/>
</dbReference>
<reference evidence="3 4" key="1">
    <citation type="journal article" date="2015" name="Genome Biol. Evol.">
        <title>Characterization of Three Mycobacterium spp. with Potential Use in Bioremediation by Genome Sequencing and Comparative Genomics.</title>
        <authorList>
            <person name="Das S."/>
            <person name="Pettersson B.M."/>
            <person name="Behra P.R."/>
            <person name="Ramesh M."/>
            <person name="Dasgupta S."/>
            <person name="Bhattacharya A."/>
            <person name="Kirsebom L.A."/>
        </authorList>
    </citation>
    <scope>NUCLEOTIDE SEQUENCE [LARGE SCALE GENOMIC DNA]</scope>
    <source>
        <strain evidence="3 4">DSM 44075</strain>
    </source>
</reference>
<dbReference type="NCBIfam" id="TIGR04530">
    <property type="entry name" value="hemophoreRv0203"/>
    <property type="match status" value="1"/>
</dbReference>